<protein>
    <submittedName>
        <fullName evidence="2">Uncharacterized protein</fullName>
    </submittedName>
</protein>
<feature type="compositionally biased region" description="Polar residues" evidence="1">
    <location>
        <begin position="1"/>
        <end position="12"/>
    </location>
</feature>
<keyword evidence="3" id="KW-1185">Reference proteome</keyword>
<sequence>MGRCPSPQNGKTGQDVREASPTDDDLWPEGHLAAWAASHIKKAAERVGGATERVTAQPKLP</sequence>
<evidence type="ECO:0000313" key="2">
    <source>
        <dbReference type="EMBL" id="AJP57274.1"/>
    </source>
</evidence>
<proteinExistence type="predicted"/>
<gene>
    <name evidence="2" type="ORF">UC34_10185</name>
</gene>
<evidence type="ECO:0000313" key="3">
    <source>
        <dbReference type="Proteomes" id="UP000035085"/>
    </source>
</evidence>
<reference evidence="3" key="1">
    <citation type="submission" date="2015-02" db="EMBL/GenBank/DDBJ databases">
        <title>Complete Genome Sequencing of Pandoraea vervacti NS15 sp. nov.</title>
        <authorList>
            <person name="Chan K.-G."/>
        </authorList>
    </citation>
    <scope>NUCLEOTIDE SEQUENCE [LARGE SCALE GENOMIC DNA]</scope>
    <source>
        <strain evidence="3">NS15</strain>
    </source>
</reference>
<feature type="region of interest" description="Disordered" evidence="1">
    <location>
        <begin position="1"/>
        <end position="27"/>
    </location>
</feature>
<organism evidence="2 3">
    <name type="scientific">Pandoraea vervacti</name>
    <dbReference type="NCBI Taxonomy" id="656178"/>
    <lineage>
        <taxon>Bacteria</taxon>
        <taxon>Pseudomonadati</taxon>
        <taxon>Pseudomonadota</taxon>
        <taxon>Betaproteobacteria</taxon>
        <taxon>Burkholderiales</taxon>
        <taxon>Burkholderiaceae</taxon>
        <taxon>Pandoraea</taxon>
    </lineage>
</organism>
<dbReference type="EMBL" id="CP010897">
    <property type="protein sequence ID" value="AJP57274.1"/>
    <property type="molecule type" value="Genomic_DNA"/>
</dbReference>
<accession>A0ABM5SXJ6</accession>
<name>A0ABM5SXJ6_9BURK</name>
<evidence type="ECO:0000256" key="1">
    <source>
        <dbReference type="SAM" id="MobiDB-lite"/>
    </source>
</evidence>
<dbReference type="Proteomes" id="UP000035085">
    <property type="component" value="Chromosome"/>
</dbReference>